<evidence type="ECO:0000313" key="3">
    <source>
        <dbReference type="Proteomes" id="UP000271889"/>
    </source>
</evidence>
<accession>A0A3P6RZT9</accession>
<dbReference type="OrthoDB" id="5849228at2759"/>
<reference evidence="2 3" key="1">
    <citation type="submission" date="2018-11" db="EMBL/GenBank/DDBJ databases">
        <authorList>
            <consortium name="Pathogen Informatics"/>
        </authorList>
    </citation>
    <scope>NUCLEOTIDE SEQUENCE [LARGE SCALE GENOMIC DNA]</scope>
</reference>
<feature type="domain" description="SCP" evidence="1">
    <location>
        <begin position="79"/>
        <end position="176"/>
    </location>
</feature>
<dbReference type="InterPro" id="IPR014044">
    <property type="entry name" value="CAP_dom"/>
</dbReference>
<dbReference type="InterPro" id="IPR035940">
    <property type="entry name" value="CAP_sf"/>
</dbReference>
<gene>
    <name evidence="2" type="ORF">CGOC_LOCUS1339</name>
</gene>
<dbReference type="CDD" id="cd05380">
    <property type="entry name" value="CAP_euk"/>
    <property type="match status" value="1"/>
</dbReference>
<dbReference type="SMART" id="SM00198">
    <property type="entry name" value="SCP"/>
    <property type="match status" value="1"/>
</dbReference>
<protein>
    <recommendedName>
        <fullName evidence="1">SCP domain-containing protein</fullName>
    </recommendedName>
</protein>
<dbReference type="AlphaFoldDB" id="A0A3P6RZT9"/>
<dbReference type="Proteomes" id="UP000271889">
    <property type="component" value="Unassembled WGS sequence"/>
</dbReference>
<sequence length="176" mass="19957">MRMRLSYQQVTRSSTLNENIIALAKALKKTDGTEITQKNSTEIVENKKENLKDISPTWIGMPRYGNRTMCPNVSGMTDEVRKRFLDAHNRYRSALARGLVEWGNGTKVPAAADMVRLRYNCELEIYAFSYASTCSMEYSDLESRVHTGENVGTVLEENADTFEKAVIVVRFKDEAS</sequence>
<keyword evidence="3" id="KW-1185">Reference proteome</keyword>
<organism evidence="2 3">
    <name type="scientific">Cylicostephanus goldi</name>
    <name type="common">Nematode worm</name>
    <dbReference type="NCBI Taxonomy" id="71465"/>
    <lineage>
        <taxon>Eukaryota</taxon>
        <taxon>Metazoa</taxon>
        <taxon>Ecdysozoa</taxon>
        <taxon>Nematoda</taxon>
        <taxon>Chromadorea</taxon>
        <taxon>Rhabditida</taxon>
        <taxon>Rhabditina</taxon>
        <taxon>Rhabditomorpha</taxon>
        <taxon>Strongyloidea</taxon>
        <taxon>Strongylidae</taxon>
        <taxon>Cylicostephanus</taxon>
    </lineage>
</organism>
<evidence type="ECO:0000313" key="2">
    <source>
        <dbReference type="EMBL" id="VDK48681.1"/>
    </source>
</evidence>
<name>A0A3P6RZT9_CYLGO</name>
<dbReference type="SUPFAM" id="SSF55797">
    <property type="entry name" value="PR-1-like"/>
    <property type="match status" value="1"/>
</dbReference>
<evidence type="ECO:0000259" key="1">
    <source>
        <dbReference type="SMART" id="SM00198"/>
    </source>
</evidence>
<dbReference type="Pfam" id="PF00188">
    <property type="entry name" value="CAP"/>
    <property type="match status" value="1"/>
</dbReference>
<dbReference type="EMBL" id="UYRV01002442">
    <property type="protein sequence ID" value="VDK48681.1"/>
    <property type="molecule type" value="Genomic_DNA"/>
</dbReference>
<dbReference type="Gene3D" id="3.40.33.10">
    <property type="entry name" value="CAP"/>
    <property type="match status" value="1"/>
</dbReference>
<proteinExistence type="predicted"/>